<evidence type="ECO:0000313" key="2">
    <source>
        <dbReference type="EMBL" id="RAO73174.1"/>
    </source>
</evidence>
<sequence length="92" mass="10084">MHPDQEDWDEREPEYEDDEAYAPNDEGQKEDVNILFDDGTTPGTGVDSLGADSDIEDRDGYKGVHGLDDLSSDSNFVPDAESDAELSDGDDD</sequence>
<reference evidence="2 3" key="1">
    <citation type="journal article" date="2017" name="Biotechnol. Biofuels">
        <title>Differential beta-glucosidase expression as a function of carbon source availability in Talaromyces amestolkiae: a genomic and proteomic approach.</title>
        <authorList>
            <person name="de Eugenio L.I."/>
            <person name="Mendez-Liter J.A."/>
            <person name="Nieto-Dominguez M."/>
            <person name="Alonso L."/>
            <person name="Gil-Munoz J."/>
            <person name="Barriuso J."/>
            <person name="Prieto A."/>
            <person name="Martinez M.J."/>
        </authorList>
    </citation>
    <scope>NUCLEOTIDE SEQUENCE [LARGE SCALE GENOMIC DNA]</scope>
    <source>
        <strain evidence="2 3">CIB</strain>
    </source>
</reference>
<dbReference type="GeneID" id="63798400"/>
<feature type="compositionally biased region" description="Acidic residues" evidence="1">
    <location>
        <begin position="1"/>
        <end position="20"/>
    </location>
</feature>
<name>A0A364LBI4_TALAM</name>
<dbReference type="OrthoDB" id="4311069at2759"/>
<proteinExistence type="predicted"/>
<dbReference type="EMBL" id="MIKG01000023">
    <property type="protein sequence ID" value="RAO73174.1"/>
    <property type="molecule type" value="Genomic_DNA"/>
</dbReference>
<comment type="caution">
    <text evidence="2">The sequence shown here is derived from an EMBL/GenBank/DDBJ whole genome shotgun (WGS) entry which is preliminary data.</text>
</comment>
<keyword evidence="3" id="KW-1185">Reference proteome</keyword>
<protein>
    <submittedName>
        <fullName evidence="2">Uncharacterized protein</fullName>
    </submittedName>
</protein>
<dbReference type="AlphaFoldDB" id="A0A364LBI4"/>
<dbReference type="RefSeq" id="XP_040737688.1">
    <property type="nucleotide sequence ID" value="XM_040882074.1"/>
</dbReference>
<feature type="region of interest" description="Disordered" evidence="1">
    <location>
        <begin position="1"/>
        <end position="92"/>
    </location>
</feature>
<evidence type="ECO:0000313" key="3">
    <source>
        <dbReference type="Proteomes" id="UP000249363"/>
    </source>
</evidence>
<organism evidence="2 3">
    <name type="scientific">Talaromyces amestolkiae</name>
    <dbReference type="NCBI Taxonomy" id="1196081"/>
    <lineage>
        <taxon>Eukaryota</taxon>
        <taxon>Fungi</taxon>
        <taxon>Dikarya</taxon>
        <taxon>Ascomycota</taxon>
        <taxon>Pezizomycotina</taxon>
        <taxon>Eurotiomycetes</taxon>
        <taxon>Eurotiomycetidae</taxon>
        <taxon>Eurotiales</taxon>
        <taxon>Trichocomaceae</taxon>
        <taxon>Talaromyces</taxon>
        <taxon>Talaromyces sect. Talaromyces</taxon>
    </lineage>
</organism>
<evidence type="ECO:0000256" key="1">
    <source>
        <dbReference type="SAM" id="MobiDB-lite"/>
    </source>
</evidence>
<dbReference type="Proteomes" id="UP000249363">
    <property type="component" value="Unassembled WGS sequence"/>
</dbReference>
<accession>A0A364LBI4</accession>
<feature type="compositionally biased region" description="Basic and acidic residues" evidence="1">
    <location>
        <begin position="58"/>
        <end position="68"/>
    </location>
</feature>
<gene>
    <name evidence="2" type="ORF">BHQ10_009186</name>
</gene>
<feature type="compositionally biased region" description="Acidic residues" evidence="1">
    <location>
        <begin position="80"/>
        <end position="92"/>
    </location>
</feature>